<gene>
    <name evidence="15" type="ORF">BJX66DRAFT_338542</name>
</gene>
<keyword evidence="4 13" id="KW-0812">Transmembrane</keyword>
<evidence type="ECO:0000256" key="12">
    <source>
        <dbReference type="ARBA" id="ARBA00038168"/>
    </source>
</evidence>
<dbReference type="InterPro" id="IPR001199">
    <property type="entry name" value="Cyt_B5-like_heme/steroid-bd"/>
</dbReference>
<comment type="similarity">
    <text evidence="12 13">Belongs to the cytochrome b5 family.</text>
</comment>
<evidence type="ECO:0000256" key="2">
    <source>
        <dbReference type="ARBA" id="ARBA00022448"/>
    </source>
</evidence>
<keyword evidence="6" id="KW-0256">Endoplasmic reticulum</keyword>
<evidence type="ECO:0000256" key="7">
    <source>
        <dbReference type="ARBA" id="ARBA00022848"/>
    </source>
</evidence>
<keyword evidence="9 13" id="KW-0408">Iron</keyword>
<dbReference type="InterPro" id="IPR036400">
    <property type="entry name" value="Cyt_B5-like_heme/steroid_sf"/>
</dbReference>
<keyword evidence="3 13" id="KW-0349">Heme</keyword>
<keyword evidence="2" id="KW-0813">Transport</keyword>
<dbReference type="PROSITE" id="PS50255">
    <property type="entry name" value="CYTOCHROME_B5_2"/>
    <property type="match status" value="1"/>
</dbReference>
<feature type="domain" description="Cytochrome b5 heme-binding" evidence="14">
    <location>
        <begin position="2"/>
        <end position="78"/>
    </location>
</feature>
<dbReference type="SUPFAM" id="SSF55856">
    <property type="entry name" value="Cytochrome b5-like heme/steroid binding domain"/>
    <property type="match status" value="1"/>
</dbReference>
<evidence type="ECO:0000256" key="6">
    <source>
        <dbReference type="ARBA" id="ARBA00022824"/>
    </source>
</evidence>
<reference evidence="15 16" key="1">
    <citation type="submission" date="2024-07" db="EMBL/GenBank/DDBJ databases">
        <title>Section-level genome sequencing and comparative genomics of Aspergillus sections Usti and Cavernicolus.</title>
        <authorList>
            <consortium name="Lawrence Berkeley National Laboratory"/>
            <person name="Nybo J.L."/>
            <person name="Vesth T.C."/>
            <person name="Theobald S."/>
            <person name="Frisvad J.C."/>
            <person name="Larsen T.O."/>
            <person name="Kjaerboelling I."/>
            <person name="Rothschild-Mancinelli K."/>
            <person name="Lyhne E.K."/>
            <person name="Kogle M.E."/>
            <person name="Barry K."/>
            <person name="Clum A."/>
            <person name="Na H."/>
            <person name="Ledsgaard L."/>
            <person name="Lin J."/>
            <person name="Lipzen A."/>
            <person name="Kuo A."/>
            <person name="Riley R."/>
            <person name="Mondo S."/>
            <person name="Labutti K."/>
            <person name="Haridas S."/>
            <person name="Pangalinan J."/>
            <person name="Salamov A.A."/>
            <person name="Simmons B.A."/>
            <person name="Magnuson J.K."/>
            <person name="Chen J."/>
            <person name="Drula E."/>
            <person name="Henrissat B."/>
            <person name="Wiebenga A."/>
            <person name="Lubbers R.J."/>
            <person name="Gomes A.C."/>
            <person name="Makela M.R."/>
            <person name="Stajich J."/>
            <person name="Grigoriev I.V."/>
            <person name="Mortensen U.H."/>
            <person name="De Vries R.P."/>
            <person name="Baker S.E."/>
            <person name="Andersen M.R."/>
        </authorList>
    </citation>
    <scope>NUCLEOTIDE SEQUENCE [LARGE SCALE GENOMIC DNA]</scope>
    <source>
        <strain evidence="15 16">CBS 209.92</strain>
    </source>
</reference>
<dbReference type="SMART" id="SM01117">
    <property type="entry name" value="Cyt-b5"/>
    <property type="match status" value="1"/>
</dbReference>
<keyword evidence="5 13" id="KW-0479">Metal-binding</keyword>
<dbReference type="PANTHER" id="PTHR19359:SF150">
    <property type="entry name" value="CYTOCHROME B5"/>
    <property type="match status" value="1"/>
</dbReference>
<evidence type="ECO:0000256" key="4">
    <source>
        <dbReference type="ARBA" id="ARBA00022692"/>
    </source>
</evidence>
<proteinExistence type="inferred from homology"/>
<keyword evidence="16" id="KW-1185">Reference proteome</keyword>
<evidence type="ECO:0000256" key="13">
    <source>
        <dbReference type="RuleBase" id="RU362121"/>
    </source>
</evidence>
<organism evidence="15 16">
    <name type="scientific">Aspergillus keveii</name>
    <dbReference type="NCBI Taxonomy" id="714993"/>
    <lineage>
        <taxon>Eukaryota</taxon>
        <taxon>Fungi</taxon>
        <taxon>Dikarya</taxon>
        <taxon>Ascomycota</taxon>
        <taxon>Pezizomycotina</taxon>
        <taxon>Eurotiomycetes</taxon>
        <taxon>Eurotiomycetidae</taxon>
        <taxon>Eurotiales</taxon>
        <taxon>Aspergillaceae</taxon>
        <taxon>Aspergillus</taxon>
        <taxon>Aspergillus subgen. Nidulantes</taxon>
    </lineage>
</organism>
<keyword evidence="8" id="KW-0249">Electron transport</keyword>
<keyword evidence="13" id="KW-1133">Transmembrane helix</keyword>
<keyword evidence="7" id="KW-0492">Microsome</keyword>
<evidence type="ECO:0000256" key="10">
    <source>
        <dbReference type="ARBA" id="ARBA00023136"/>
    </source>
</evidence>
<dbReference type="EMBL" id="JBFTWV010000053">
    <property type="protein sequence ID" value="KAL2793813.1"/>
    <property type="molecule type" value="Genomic_DNA"/>
</dbReference>
<dbReference type="Pfam" id="PF00173">
    <property type="entry name" value="Cyt-b5"/>
    <property type="match status" value="1"/>
</dbReference>
<evidence type="ECO:0000256" key="11">
    <source>
        <dbReference type="ARBA" id="ARBA00037877"/>
    </source>
</evidence>
<evidence type="ECO:0000259" key="14">
    <source>
        <dbReference type="PROSITE" id="PS50255"/>
    </source>
</evidence>
<feature type="transmembrane region" description="Helical" evidence="13">
    <location>
        <begin position="98"/>
        <end position="118"/>
    </location>
</feature>
<keyword evidence="10 13" id="KW-0472">Membrane</keyword>
<protein>
    <submittedName>
        <fullName evidence="15">Cytochrome b5-like heme/steroid binding domain-containing protein</fullName>
    </submittedName>
</protein>
<dbReference type="InterPro" id="IPR050668">
    <property type="entry name" value="Cytochrome_b5"/>
</dbReference>
<dbReference type="PANTHER" id="PTHR19359">
    <property type="entry name" value="CYTOCHROME B5"/>
    <property type="match status" value="1"/>
</dbReference>
<comment type="caution">
    <text evidence="15">The sequence shown here is derived from an EMBL/GenBank/DDBJ whole genome shotgun (WGS) entry which is preliminary data.</text>
</comment>
<evidence type="ECO:0000313" key="15">
    <source>
        <dbReference type="EMBL" id="KAL2793813.1"/>
    </source>
</evidence>
<evidence type="ECO:0000256" key="3">
    <source>
        <dbReference type="ARBA" id="ARBA00022617"/>
    </source>
</evidence>
<evidence type="ECO:0000256" key="9">
    <source>
        <dbReference type="ARBA" id="ARBA00023004"/>
    </source>
</evidence>
<evidence type="ECO:0000256" key="1">
    <source>
        <dbReference type="ARBA" id="ARBA00004131"/>
    </source>
</evidence>
<dbReference type="Proteomes" id="UP001610563">
    <property type="component" value="Unassembled WGS sequence"/>
</dbReference>
<evidence type="ECO:0000256" key="8">
    <source>
        <dbReference type="ARBA" id="ARBA00022982"/>
    </source>
</evidence>
<dbReference type="InterPro" id="IPR018506">
    <property type="entry name" value="Cyt_B5_heme-BS"/>
</dbReference>
<accession>A0ABR4G4A7</accession>
<dbReference type="Gene3D" id="3.10.120.10">
    <property type="entry name" value="Cytochrome b5-like heme/steroid binding domain"/>
    <property type="match status" value="1"/>
</dbReference>
<sequence length="120" mass="13216">MSRTYSVEEVSKHTAPTDLLLIIDGKVYDVSKFKEEHPGGEDFLLDQGGKDVTELFEDAGHSPEARKVLSTLIVGTISSDAPSLRVPVHVQAELPDAYLLQMYLLLAVFCIIAGLVYLRL</sequence>
<comment type="subcellular location">
    <subcellularLocation>
        <location evidence="1">Endoplasmic reticulum membrane</location>
        <topology evidence="1">Single-pass membrane protein</topology>
        <orientation evidence="1">Cytoplasmic side</orientation>
    </subcellularLocation>
    <subcellularLocation>
        <location evidence="11">Microsome membrane</location>
        <topology evidence="11">Single-pass membrane protein</topology>
        <orientation evidence="11">Cytoplasmic side</orientation>
    </subcellularLocation>
</comment>
<evidence type="ECO:0000256" key="5">
    <source>
        <dbReference type="ARBA" id="ARBA00022723"/>
    </source>
</evidence>
<evidence type="ECO:0000313" key="16">
    <source>
        <dbReference type="Proteomes" id="UP001610563"/>
    </source>
</evidence>
<name>A0ABR4G4A7_9EURO</name>
<dbReference type="PROSITE" id="PS00191">
    <property type="entry name" value="CYTOCHROME_B5_1"/>
    <property type="match status" value="1"/>
</dbReference>
<dbReference type="PRINTS" id="PR00363">
    <property type="entry name" value="CYTOCHROMEB5"/>
</dbReference>